<name>A0AAE1DGC8_9GAST</name>
<dbReference type="Proteomes" id="UP001283361">
    <property type="component" value="Unassembled WGS sequence"/>
</dbReference>
<proteinExistence type="inferred from homology"/>
<evidence type="ECO:0000256" key="5">
    <source>
        <dbReference type="RuleBase" id="RU000687"/>
    </source>
</evidence>
<feature type="transmembrane region" description="Helical" evidence="5">
    <location>
        <begin position="238"/>
        <end position="261"/>
    </location>
</feature>
<dbReference type="CDD" id="cd19051">
    <property type="entry name" value="LGIC_TM_cation"/>
    <property type="match status" value="1"/>
</dbReference>
<accession>A0AAE1DGC8</accession>
<dbReference type="SUPFAM" id="SSF63712">
    <property type="entry name" value="Nicotinic receptor ligand binding domain-like"/>
    <property type="match status" value="1"/>
</dbReference>
<feature type="region of interest" description="Disordered" evidence="6">
    <location>
        <begin position="358"/>
        <end position="405"/>
    </location>
</feature>
<dbReference type="FunFam" id="2.70.170.10:FF:000028">
    <property type="entry name" value="AcetylCholine Receptor"/>
    <property type="match status" value="1"/>
</dbReference>
<dbReference type="GO" id="GO:0004888">
    <property type="term" value="F:transmembrane signaling receptor activity"/>
    <property type="evidence" value="ECO:0007669"/>
    <property type="project" value="InterPro"/>
</dbReference>
<keyword evidence="3 5" id="KW-1133">Transmembrane helix</keyword>
<dbReference type="CDD" id="cd18989">
    <property type="entry name" value="LGIC_ECD_cation"/>
    <property type="match status" value="1"/>
</dbReference>
<sequence length="513" mass="57948">MDYPILILLATVSALSTAPPVTAQTYNQTADLMRNLFNGYDKNIRPLLNQNDTLNILVDIKLRAVENVNEKDQIITLSVVLVLFWVDEMLAWDPRDYGNLTVINPGTDMLWLPPLNLWGQISENQLLVDTSFVVPLHVSHTGLVSWYTRVRFVQMCKMDMTYFPNDEHRCLFEIYIHTYYVHQVKMQLTSPTISDKNYIENIEYECIPSLMQSQEYGYDSNGFQVLLIPLTIRRYPHYFVVNLLFPTLALSFLNILVFVLPADSGEKVGYSITVLLSVMLIMGVTTDNMPASSQLPLITQFLAILIAISVLSVVATVMSLVIHHRDETEQAKRTKILSILRHWKKAVADKFFKSSKTIQVRPSDQSSRKIRPETSSPPTPAGSTISTASSLRQRDAENGQELKNVDSVLHQNSFGDFGDRMEFPAKTQTTGRSSNVRDAPTFWRAVAADSVLSKMQPLPPDRAAAADATFRESRARADGTFTQVKNNLDMIFFWIFLAAWLSSTLGYLVAIFA</sequence>
<keyword evidence="5" id="KW-0813">Transport</keyword>
<evidence type="ECO:0000313" key="10">
    <source>
        <dbReference type="Proteomes" id="UP001283361"/>
    </source>
</evidence>
<organism evidence="9 10">
    <name type="scientific">Elysia crispata</name>
    <name type="common">lettuce slug</name>
    <dbReference type="NCBI Taxonomy" id="231223"/>
    <lineage>
        <taxon>Eukaryota</taxon>
        <taxon>Metazoa</taxon>
        <taxon>Spiralia</taxon>
        <taxon>Lophotrochozoa</taxon>
        <taxon>Mollusca</taxon>
        <taxon>Gastropoda</taxon>
        <taxon>Heterobranchia</taxon>
        <taxon>Euthyneura</taxon>
        <taxon>Panpulmonata</taxon>
        <taxon>Sacoglossa</taxon>
        <taxon>Placobranchoidea</taxon>
        <taxon>Plakobranchidae</taxon>
        <taxon>Elysia</taxon>
    </lineage>
</organism>
<dbReference type="PROSITE" id="PS00236">
    <property type="entry name" value="NEUROTR_ION_CHANNEL"/>
    <property type="match status" value="1"/>
</dbReference>
<comment type="caution">
    <text evidence="9">The sequence shown here is derived from an EMBL/GenBank/DDBJ whole genome shotgun (WGS) entry which is preliminary data.</text>
</comment>
<keyword evidence="4 5" id="KW-0472">Membrane</keyword>
<keyword evidence="10" id="KW-1185">Reference proteome</keyword>
<protein>
    <submittedName>
        <fullName evidence="9">Uncharacterized protein</fullName>
    </submittedName>
</protein>
<dbReference type="Pfam" id="PF02931">
    <property type="entry name" value="Neur_chan_LBD"/>
    <property type="match status" value="1"/>
</dbReference>
<dbReference type="Pfam" id="PF02932">
    <property type="entry name" value="Neur_chan_memb"/>
    <property type="match status" value="1"/>
</dbReference>
<evidence type="ECO:0000259" key="7">
    <source>
        <dbReference type="Pfam" id="PF02931"/>
    </source>
</evidence>
<dbReference type="InterPro" id="IPR006201">
    <property type="entry name" value="Neur_channel"/>
</dbReference>
<evidence type="ECO:0000256" key="3">
    <source>
        <dbReference type="ARBA" id="ARBA00022989"/>
    </source>
</evidence>
<gene>
    <name evidence="9" type="ORF">RRG08_004931</name>
</gene>
<evidence type="ECO:0000259" key="8">
    <source>
        <dbReference type="Pfam" id="PF02932"/>
    </source>
</evidence>
<evidence type="ECO:0000256" key="4">
    <source>
        <dbReference type="ARBA" id="ARBA00023136"/>
    </source>
</evidence>
<dbReference type="PRINTS" id="PR00252">
    <property type="entry name" value="NRIONCHANNEL"/>
</dbReference>
<evidence type="ECO:0000256" key="2">
    <source>
        <dbReference type="ARBA" id="ARBA00022692"/>
    </source>
</evidence>
<dbReference type="Gene3D" id="2.70.170.10">
    <property type="entry name" value="Neurotransmitter-gated ion-channel ligand-binding domain"/>
    <property type="match status" value="1"/>
</dbReference>
<dbReference type="SUPFAM" id="SSF90112">
    <property type="entry name" value="Neurotransmitter-gated ion-channel transmembrane pore"/>
    <property type="match status" value="1"/>
</dbReference>
<keyword evidence="5" id="KW-0406">Ion transport</keyword>
<evidence type="ECO:0000313" key="9">
    <source>
        <dbReference type="EMBL" id="KAK3769679.1"/>
    </source>
</evidence>
<keyword evidence="2 5" id="KW-0812">Transmembrane</keyword>
<feature type="signal peptide" evidence="5">
    <location>
        <begin position="1"/>
        <end position="23"/>
    </location>
</feature>
<dbReference type="PANTHER" id="PTHR18945">
    <property type="entry name" value="NEUROTRANSMITTER GATED ION CHANNEL"/>
    <property type="match status" value="1"/>
</dbReference>
<comment type="similarity">
    <text evidence="5">Belongs to the ligand-gated ion channel (TC 1.A.9) family.</text>
</comment>
<reference evidence="9" key="1">
    <citation type="journal article" date="2023" name="G3 (Bethesda)">
        <title>A reference genome for the long-term kleptoplast-retaining sea slug Elysia crispata morphotype clarki.</title>
        <authorList>
            <person name="Eastman K.E."/>
            <person name="Pendleton A.L."/>
            <person name="Shaikh M.A."/>
            <person name="Suttiyut T."/>
            <person name="Ogas R."/>
            <person name="Tomko P."/>
            <person name="Gavelis G."/>
            <person name="Widhalm J.R."/>
            <person name="Wisecaver J.H."/>
        </authorList>
    </citation>
    <scope>NUCLEOTIDE SEQUENCE</scope>
    <source>
        <strain evidence="9">ECLA1</strain>
    </source>
</reference>
<dbReference type="AlphaFoldDB" id="A0AAE1DGC8"/>
<feature type="transmembrane region" description="Helical" evidence="5">
    <location>
        <begin position="491"/>
        <end position="512"/>
    </location>
</feature>
<dbReference type="GO" id="GO:0016020">
    <property type="term" value="C:membrane"/>
    <property type="evidence" value="ECO:0007669"/>
    <property type="project" value="UniProtKB-SubCell"/>
</dbReference>
<feature type="domain" description="Neurotransmitter-gated ion-channel transmembrane" evidence="8">
    <location>
        <begin position="244"/>
        <end position="508"/>
    </location>
</feature>
<evidence type="ECO:0000256" key="1">
    <source>
        <dbReference type="ARBA" id="ARBA00004141"/>
    </source>
</evidence>
<dbReference type="InterPro" id="IPR036719">
    <property type="entry name" value="Neuro-gated_channel_TM_sf"/>
</dbReference>
<feature type="compositionally biased region" description="Polar residues" evidence="6">
    <location>
        <begin position="381"/>
        <end position="391"/>
    </location>
</feature>
<dbReference type="InterPro" id="IPR006029">
    <property type="entry name" value="Neurotrans-gated_channel_TM"/>
</dbReference>
<comment type="subcellular location">
    <subcellularLocation>
        <location evidence="1">Membrane</location>
        <topology evidence="1">Multi-pass membrane protein</topology>
    </subcellularLocation>
</comment>
<feature type="domain" description="Neurotransmitter-gated ion-channel ligand-binding" evidence="7">
    <location>
        <begin position="31"/>
        <end position="234"/>
    </location>
</feature>
<dbReference type="EMBL" id="JAWDGP010003892">
    <property type="protein sequence ID" value="KAK3769679.1"/>
    <property type="molecule type" value="Genomic_DNA"/>
</dbReference>
<keyword evidence="5" id="KW-0732">Signal</keyword>
<feature type="transmembrane region" description="Helical" evidence="5">
    <location>
        <begin position="297"/>
        <end position="322"/>
    </location>
</feature>
<dbReference type="InterPro" id="IPR038050">
    <property type="entry name" value="Neuro_actylchol_rec"/>
</dbReference>
<feature type="transmembrane region" description="Helical" evidence="5">
    <location>
        <begin position="268"/>
        <end position="285"/>
    </location>
</feature>
<dbReference type="InterPro" id="IPR006202">
    <property type="entry name" value="Neur_chan_lig-bd"/>
</dbReference>
<keyword evidence="5" id="KW-0407">Ion channel</keyword>
<dbReference type="InterPro" id="IPR036734">
    <property type="entry name" value="Neur_chan_lig-bd_sf"/>
</dbReference>
<dbReference type="GO" id="GO:0005230">
    <property type="term" value="F:extracellular ligand-gated monoatomic ion channel activity"/>
    <property type="evidence" value="ECO:0007669"/>
    <property type="project" value="InterPro"/>
</dbReference>
<dbReference type="InterPro" id="IPR018000">
    <property type="entry name" value="Neurotransmitter_ion_chnl_CS"/>
</dbReference>
<evidence type="ECO:0000256" key="6">
    <source>
        <dbReference type="SAM" id="MobiDB-lite"/>
    </source>
</evidence>
<feature type="chain" id="PRO_5041770399" evidence="5">
    <location>
        <begin position="24"/>
        <end position="513"/>
    </location>
</feature>
<dbReference type="Gene3D" id="1.20.58.390">
    <property type="entry name" value="Neurotransmitter-gated ion-channel transmembrane domain"/>
    <property type="match status" value="1"/>
</dbReference>